<keyword evidence="2" id="KW-1133">Transmembrane helix</keyword>
<feature type="transmembrane region" description="Helical" evidence="2">
    <location>
        <begin position="38"/>
        <end position="64"/>
    </location>
</feature>
<feature type="compositionally biased region" description="Basic and acidic residues" evidence="1">
    <location>
        <begin position="236"/>
        <end position="247"/>
    </location>
</feature>
<evidence type="ECO:0000256" key="1">
    <source>
        <dbReference type="SAM" id="MobiDB-lite"/>
    </source>
</evidence>
<dbReference type="Proteomes" id="UP000177565">
    <property type="component" value="Unassembled WGS sequence"/>
</dbReference>
<dbReference type="EMBL" id="MHRQ01000025">
    <property type="protein sequence ID" value="OHA26167.1"/>
    <property type="molecule type" value="Genomic_DNA"/>
</dbReference>
<feature type="transmembrane region" description="Helical" evidence="2">
    <location>
        <begin position="76"/>
        <end position="97"/>
    </location>
</feature>
<organism evidence="3 4">
    <name type="scientific">Candidatus Taylorbacteria bacterium RIFCSPHIGHO2_02_FULL_46_13</name>
    <dbReference type="NCBI Taxonomy" id="1802312"/>
    <lineage>
        <taxon>Bacteria</taxon>
        <taxon>Candidatus Tayloriibacteriota</taxon>
    </lineage>
</organism>
<feature type="transmembrane region" description="Helical" evidence="2">
    <location>
        <begin position="12"/>
        <end position="32"/>
    </location>
</feature>
<proteinExistence type="predicted"/>
<dbReference type="AlphaFoldDB" id="A0A1G2MQJ4"/>
<keyword evidence="2" id="KW-0812">Transmembrane</keyword>
<feature type="compositionally biased region" description="Polar residues" evidence="1">
    <location>
        <begin position="181"/>
        <end position="210"/>
    </location>
</feature>
<sequence>MGEEETKSNISNFEWFLVMGAVGMMDLVQLGVTALDFTVVLTLLGIIANVLIDIAVGYSLFMYCLMRGIKLTPTRVLILLGGFLLEWIPVIGGAPLWTLDVVLIMLSVKAEEGQLGGLAATAASAVAGKLSGGSGPKKVPPGAVPPVISQAGGAKPPVISGAGGGRPPVIAGAGSSRPPVISNQPTTPPASGTKNIQSRPGGTIEPSSLPGQRAEPPPIPGQRREPPPLPGQPQEPRPRPEGIDHELSVGTGGDSARARIEKLRQHGADYRQEIKSHTDTYGESARKGQQFIRGGETDENSTSPS</sequence>
<comment type="caution">
    <text evidence="3">The sequence shown here is derived from an EMBL/GenBank/DDBJ whole genome shotgun (WGS) entry which is preliminary data.</text>
</comment>
<evidence type="ECO:0000313" key="3">
    <source>
        <dbReference type="EMBL" id="OHA26167.1"/>
    </source>
</evidence>
<reference evidence="3 4" key="1">
    <citation type="journal article" date="2016" name="Nat. Commun.">
        <title>Thousands of microbial genomes shed light on interconnected biogeochemical processes in an aquifer system.</title>
        <authorList>
            <person name="Anantharaman K."/>
            <person name="Brown C.T."/>
            <person name="Hug L.A."/>
            <person name="Sharon I."/>
            <person name="Castelle C.J."/>
            <person name="Probst A.J."/>
            <person name="Thomas B.C."/>
            <person name="Singh A."/>
            <person name="Wilkins M.J."/>
            <person name="Karaoz U."/>
            <person name="Brodie E.L."/>
            <person name="Williams K.H."/>
            <person name="Hubbard S.S."/>
            <person name="Banfield J.F."/>
        </authorList>
    </citation>
    <scope>NUCLEOTIDE SEQUENCE [LARGE SCALE GENOMIC DNA]</scope>
</reference>
<protein>
    <submittedName>
        <fullName evidence="3">Uncharacterized protein</fullName>
    </submittedName>
</protein>
<keyword evidence="2" id="KW-0472">Membrane</keyword>
<accession>A0A1G2MQJ4</accession>
<feature type="compositionally biased region" description="Basic and acidic residues" evidence="1">
    <location>
        <begin position="256"/>
        <end position="286"/>
    </location>
</feature>
<evidence type="ECO:0000313" key="4">
    <source>
        <dbReference type="Proteomes" id="UP000177565"/>
    </source>
</evidence>
<name>A0A1G2MQJ4_9BACT</name>
<evidence type="ECO:0000256" key="2">
    <source>
        <dbReference type="SAM" id="Phobius"/>
    </source>
</evidence>
<dbReference type="STRING" id="1802312.A3C06_03520"/>
<feature type="region of interest" description="Disordered" evidence="1">
    <location>
        <begin position="130"/>
        <end position="305"/>
    </location>
</feature>
<gene>
    <name evidence="3" type="ORF">A3C06_03520</name>
</gene>